<keyword evidence="2" id="KW-1185">Reference proteome</keyword>
<dbReference type="InterPro" id="IPR023168">
    <property type="entry name" value="GatB_Yqey_C_2"/>
</dbReference>
<dbReference type="PANTHER" id="PTHR28055">
    <property type="entry name" value="ALTERED INHERITANCE OF MITOCHONDRIA PROTEIN 41, MITOCHONDRIAL"/>
    <property type="match status" value="1"/>
</dbReference>
<proteinExistence type="predicted"/>
<dbReference type="InterPro" id="IPR003789">
    <property type="entry name" value="Asn/Gln_tRNA_amidoTrase-B-like"/>
</dbReference>
<dbReference type="KEGG" id="erz:ER308_18430"/>
<evidence type="ECO:0000313" key="1">
    <source>
        <dbReference type="EMBL" id="QBI21347.1"/>
    </source>
</evidence>
<dbReference type="PANTHER" id="PTHR28055:SF1">
    <property type="entry name" value="ALTERED INHERITANCE OF MITOCHONDRIA PROTEIN 41, MITOCHONDRIAL"/>
    <property type="match status" value="1"/>
</dbReference>
<dbReference type="Pfam" id="PF09424">
    <property type="entry name" value="YqeY"/>
    <property type="match status" value="1"/>
</dbReference>
<dbReference type="InterPro" id="IPR042184">
    <property type="entry name" value="YqeY/Aim41_N"/>
</dbReference>
<evidence type="ECO:0000313" key="2">
    <source>
        <dbReference type="Proteomes" id="UP000291469"/>
    </source>
</evidence>
<dbReference type="RefSeq" id="WP_131156340.1">
    <property type="nucleotide sequence ID" value="NZ_CP036402.1"/>
</dbReference>
<sequence length="150" mass="16535">MATSEQIEGDLKAAMKARDTETVQTLRSVLAAIKNLRAEAGHGADVTEDEITTLVEKEAKRRQEAAEAYEQGDRPELAEKERRELAILERYLPEQLSEDELRAIVDETIAEVGASGTGDLGEVMQAVMPRVKGQADGKQVNAMVRERLET</sequence>
<dbReference type="Proteomes" id="UP000291469">
    <property type="component" value="Chromosome"/>
</dbReference>
<dbReference type="AlphaFoldDB" id="A0A411YJF9"/>
<dbReference type="InterPro" id="IPR019004">
    <property type="entry name" value="YqeY/Aim41"/>
</dbReference>
<dbReference type="OrthoDB" id="5244551at2"/>
<dbReference type="Gene3D" id="1.10.10.410">
    <property type="match status" value="1"/>
</dbReference>
<name>A0A411YJF9_9ACTN</name>
<dbReference type="EMBL" id="CP036402">
    <property type="protein sequence ID" value="QBI21347.1"/>
    <property type="molecule type" value="Genomic_DNA"/>
</dbReference>
<gene>
    <name evidence="1" type="ORF">ER308_18430</name>
</gene>
<dbReference type="SUPFAM" id="SSF89095">
    <property type="entry name" value="GatB/YqeY motif"/>
    <property type="match status" value="1"/>
</dbReference>
<accession>A0A411YJF9</accession>
<organism evidence="1 2">
    <name type="scientific">Egibacter rhizosphaerae</name>
    <dbReference type="NCBI Taxonomy" id="1670831"/>
    <lineage>
        <taxon>Bacteria</taxon>
        <taxon>Bacillati</taxon>
        <taxon>Actinomycetota</taxon>
        <taxon>Nitriliruptoria</taxon>
        <taxon>Egibacterales</taxon>
        <taxon>Egibacteraceae</taxon>
        <taxon>Egibacter</taxon>
    </lineage>
</organism>
<reference evidence="1 2" key="1">
    <citation type="submission" date="2019-01" db="EMBL/GenBank/DDBJ databases">
        <title>Egibacter rhizosphaerae EGI 80759T.</title>
        <authorList>
            <person name="Chen D.-D."/>
            <person name="Tian Y."/>
            <person name="Jiao J.-Y."/>
            <person name="Zhang X.-T."/>
            <person name="Zhang Y.-G."/>
            <person name="Zhang Y."/>
            <person name="Xiao M."/>
            <person name="Shu W.-S."/>
            <person name="Li W.-J."/>
        </authorList>
    </citation>
    <scope>NUCLEOTIDE SEQUENCE [LARGE SCALE GENOMIC DNA]</scope>
    <source>
        <strain evidence="1 2">EGI 80759</strain>
    </source>
</reference>
<dbReference type="Gene3D" id="1.10.1510.10">
    <property type="entry name" value="Uncharacterised protein YqeY/AIM41 PF09424, N-terminal domain"/>
    <property type="match status" value="1"/>
</dbReference>
<protein>
    <submittedName>
        <fullName evidence="1">GatB/YqeY domain-containing protein</fullName>
    </submittedName>
</protein>
<dbReference type="GO" id="GO:0016884">
    <property type="term" value="F:carbon-nitrogen ligase activity, with glutamine as amido-N-donor"/>
    <property type="evidence" value="ECO:0007669"/>
    <property type="project" value="InterPro"/>
</dbReference>